<dbReference type="EMBL" id="MH790661">
    <property type="protein sequence ID" value="QBH85292.1"/>
    <property type="molecule type" value="Genomic_DNA"/>
</dbReference>
<accession>A0A481TX79</accession>
<reference evidence="3" key="1">
    <citation type="submission" date="2018-08" db="EMBL/GenBank/DDBJ databases">
        <title>HSV2 whole genome sequences from clinical isolates.</title>
        <authorList>
            <person name="Roychoudhury P."/>
            <person name="Greninger A.L."/>
            <person name="Jerome K.R."/>
            <person name="Johnston C."/>
            <person name="Wald A."/>
            <person name="Xie H."/>
        </authorList>
    </citation>
    <scope>NUCLEOTIDE SEQUENCE</scope>
    <source>
        <strain evidence="3">2000-3429</strain>
        <strain evidence="2">2000-9815</strain>
    </source>
</reference>
<feature type="compositionally biased region" description="Low complexity" evidence="1">
    <location>
        <begin position="33"/>
        <end position="45"/>
    </location>
</feature>
<sequence length="76" mass="8606">MRSFWGRTRAPARTRVRPCSGASRGCSPRRGLRSSTRPTPTTRFASPTCWAFWPTRACWPAWPPGEQRAARPTRCS</sequence>
<organismHost>
    <name type="scientific">Homo sapiens</name>
    <name type="common">Human</name>
    <dbReference type="NCBI Taxonomy" id="9606"/>
</organismHost>
<evidence type="ECO:0000313" key="2">
    <source>
        <dbReference type="EMBL" id="QBH82788.1"/>
    </source>
</evidence>
<proteinExistence type="predicted"/>
<name>A0A481TX79_HHV2</name>
<protein>
    <submittedName>
        <fullName evidence="3">Uncharacterized protein</fullName>
    </submittedName>
</protein>
<organism evidence="3">
    <name type="scientific">Human herpesvirus 2</name>
    <name type="common">HHV-2</name>
    <name type="synonym">Human herpes simplex virus 2</name>
    <dbReference type="NCBI Taxonomy" id="10310"/>
    <lineage>
        <taxon>Viruses</taxon>
        <taxon>Duplodnaviria</taxon>
        <taxon>Heunggongvirae</taxon>
        <taxon>Peploviricota</taxon>
        <taxon>Herviviricetes</taxon>
        <taxon>Herpesvirales</taxon>
        <taxon>Orthoherpesviridae</taxon>
        <taxon>Alphaherpesvirinae</taxon>
        <taxon>Simplexvirus</taxon>
        <taxon>Simplexvirus humanalpha2</taxon>
    </lineage>
</organism>
<feature type="region of interest" description="Disordered" evidence="1">
    <location>
        <begin position="1"/>
        <end position="45"/>
    </location>
</feature>
<evidence type="ECO:0000256" key="1">
    <source>
        <dbReference type="SAM" id="MobiDB-lite"/>
    </source>
</evidence>
<evidence type="ECO:0000313" key="3">
    <source>
        <dbReference type="EMBL" id="QBH85292.1"/>
    </source>
</evidence>
<dbReference type="EMBL" id="MH790634">
    <property type="protein sequence ID" value="QBH82788.1"/>
    <property type="molecule type" value="Genomic_DNA"/>
</dbReference>